<evidence type="ECO:0000313" key="2">
    <source>
        <dbReference type="EMBL" id="TWG16238.1"/>
    </source>
</evidence>
<evidence type="ECO:0000313" key="3">
    <source>
        <dbReference type="Proteomes" id="UP000317685"/>
    </source>
</evidence>
<organism evidence="2 3">
    <name type="scientific">Micromonospora taraxaci</name>
    <dbReference type="NCBI Taxonomy" id="1316803"/>
    <lineage>
        <taxon>Bacteria</taxon>
        <taxon>Bacillati</taxon>
        <taxon>Actinomycetota</taxon>
        <taxon>Actinomycetes</taxon>
        <taxon>Micromonosporales</taxon>
        <taxon>Micromonosporaceae</taxon>
        <taxon>Micromonospora</taxon>
    </lineage>
</organism>
<protein>
    <submittedName>
        <fullName evidence="2">Uncharacterized protein</fullName>
    </submittedName>
</protein>
<dbReference type="EMBL" id="VIWZ01000001">
    <property type="protein sequence ID" value="TWG16238.1"/>
    <property type="molecule type" value="Genomic_DNA"/>
</dbReference>
<feature type="transmembrane region" description="Helical" evidence="1">
    <location>
        <begin position="214"/>
        <end position="238"/>
    </location>
</feature>
<keyword evidence="3" id="KW-1185">Reference proteome</keyword>
<dbReference type="Proteomes" id="UP000317685">
    <property type="component" value="Unassembled WGS sequence"/>
</dbReference>
<proteinExistence type="predicted"/>
<keyword evidence="1" id="KW-0472">Membrane</keyword>
<evidence type="ECO:0000256" key="1">
    <source>
        <dbReference type="SAM" id="Phobius"/>
    </source>
</evidence>
<keyword evidence="1" id="KW-0812">Transmembrane</keyword>
<dbReference type="GeneID" id="300127181"/>
<reference evidence="2 3" key="1">
    <citation type="submission" date="2019-06" db="EMBL/GenBank/DDBJ databases">
        <title>Sequencing the genomes of 1000 actinobacteria strains.</title>
        <authorList>
            <person name="Klenk H.-P."/>
        </authorList>
    </citation>
    <scope>NUCLEOTIDE SEQUENCE [LARGE SCALE GENOMIC DNA]</scope>
    <source>
        <strain evidence="2 3">DSM 45885</strain>
    </source>
</reference>
<feature type="transmembrane region" description="Helical" evidence="1">
    <location>
        <begin position="150"/>
        <end position="173"/>
    </location>
</feature>
<feature type="transmembrane region" description="Helical" evidence="1">
    <location>
        <begin position="185"/>
        <end position="202"/>
    </location>
</feature>
<keyword evidence="1" id="KW-1133">Transmembrane helix</keyword>
<accession>A0A561VX98</accession>
<sequence>MRHRLRGIAMVLLGAVLLGTPGLALGSWYGGRGTVPLSFERATGIAAELLPQAESAGMRLERGFGYGTFLASDDFGSSRATFQYGIPRADCALSDQLRQNAASKGWPTLHRVSGGPCDGWRTEADGLDVTLNHRDTVSTLTIAPAAPDGFLATTLVGALLGGAAGAALFWWVARRRPPVPRVARTLLTVALLPGTLLTWRGVASHGLANPVWPLWRSLAPLLWPLSLATVLAVLIIYLRRRNRTDAAEPTVASTAD</sequence>
<dbReference type="RefSeq" id="WP_244311579.1">
    <property type="nucleotide sequence ID" value="NZ_VIWZ01000001.1"/>
</dbReference>
<comment type="caution">
    <text evidence="2">The sequence shown here is derived from an EMBL/GenBank/DDBJ whole genome shotgun (WGS) entry which is preliminary data.</text>
</comment>
<dbReference type="AlphaFoldDB" id="A0A561VX98"/>
<gene>
    <name evidence="2" type="ORF">FHU34_111565</name>
</gene>
<name>A0A561VX98_9ACTN</name>